<dbReference type="Proteomes" id="UP000193498">
    <property type="component" value="Unassembled WGS sequence"/>
</dbReference>
<accession>A0A1Y1YFT0</accession>
<keyword evidence="2" id="KW-1133">Transmembrane helix</keyword>
<keyword evidence="2" id="KW-0812">Transmembrane</keyword>
<evidence type="ECO:0000313" key="3">
    <source>
        <dbReference type="EMBL" id="ORX96743.1"/>
    </source>
</evidence>
<proteinExistence type="predicted"/>
<protein>
    <submittedName>
        <fullName evidence="3">Uncharacterized protein</fullName>
    </submittedName>
</protein>
<feature type="compositionally biased region" description="Low complexity" evidence="1">
    <location>
        <begin position="58"/>
        <end position="73"/>
    </location>
</feature>
<dbReference type="InParanoid" id="A0A1Y1YFT0"/>
<dbReference type="EMBL" id="MCFE01000147">
    <property type="protein sequence ID" value="ORX96743.1"/>
    <property type="molecule type" value="Genomic_DNA"/>
</dbReference>
<keyword evidence="2" id="KW-0472">Membrane</keyword>
<reference evidence="3 4" key="1">
    <citation type="submission" date="2016-07" db="EMBL/GenBank/DDBJ databases">
        <title>Pervasive Adenine N6-methylation of Active Genes in Fungi.</title>
        <authorList>
            <consortium name="DOE Joint Genome Institute"/>
            <person name="Mondo S.J."/>
            <person name="Dannebaum R.O."/>
            <person name="Kuo R.C."/>
            <person name="Labutti K."/>
            <person name="Haridas S."/>
            <person name="Kuo A."/>
            <person name="Salamov A."/>
            <person name="Ahrendt S.R."/>
            <person name="Lipzen A."/>
            <person name="Sullivan W."/>
            <person name="Andreopoulos W.B."/>
            <person name="Clum A."/>
            <person name="Lindquist E."/>
            <person name="Daum C."/>
            <person name="Ramamoorthy G.K."/>
            <person name="Gryganskyi A."/>
            <person name="Culley D."/>
            <person name="Magnuson J.K."/>
            <person name="James T.Y."/>
            <person name="O'Malley M.A."/>
            <person name="Stajich J.E."/>
            <person name="Spatafora J.W."/>
            <person name="Visel A."/>
            <person name="Grigoriev I.V."/>
        </authorList>
    </citation>
    <scope>NUCLEOTIDE SEQUENCE [LARGE SCALE GENOMIC DNA]</scope>
    <source>
        <strain evidence="3 4">CBS 931.73</strain>
    </source>
</reference>
<sequence length="159" mass="17090">MHAGADKNCNNDEACKCTVQKAKLDLLPSMFRRQSMISKRADKAKEDATVQLAKHFDSSSSTTASKTEESQATDSSDDKSKPTESSDDKTKPTESSDDKSKTDDDKSKTESSDDKATSTSGSEKPTSTESKDKEHSGVSYVYPGFIIAGLTVFASGLNL</sequence>
<feature type="region of interest" description="Disordered" evidence="1">
    <location>
        <begin position="38"/>
        <end position="138"/>
    </location>
</feature>
<keyword evidence="4" id="KW-1185">Reference proteome</keyword>
<name>A0A1Y1YFT0_9FUNG</name>
<feature type="transmembrane region" description="Helical" evidence="2">
    <location>
        <begin position="140"/>
        <end position="157"/>
    </location>
</feature>
<evidence type="ECO:0000256" key="2">
    <source>
        <dbReference type="SAM" id="Phobius"/>
    </source>
</evidence>
<evidence type="ECO:0000256" key="1">
    <source>
        <dbReference type="SAM" id="MobiDB-lite"/>
    </source>
</evidence>
<organism evidence="3 4">
    <name type="scientific">Basidiobolus meristosporus CBS 931.73</name>
    <dbReference type="NCBI Taxonomy" id="1314790"/>
    <lineage>
        <taxon>Eukaryota</taxon>
        <taxon>Fungi</taxon>
        <taxon>Fungi incertae sedis</taxon>
        <taxon>Zoopagomycota</taxon>
        <taxon>Entomophthoromycotina</taxon>
        <taxon>Basidiobolomycetes</taxon>
        <taxon>Basidiobolales</taxon>
        <taxon>Basidiobolaceae</taxon>
        <taxon>Basidiobolus</taxon>
    </lineage>
</organism>
<dbReference type="AlphaFoldDB" id="A0A1Y1YFT0"/>
<feature type="compositionally biased region" description="Basic and acidic residues" evidence="1">
    <location>
        <begin position="39"/>
        <end position="48"/>
    </location>
</feature>
<gene>
    <name evidence="3" type="ORF">K493DRAFT_336799</name>
</gene>
<comment type="caution">
    <text evidence="3">The sequence shown here is derived from an EMBL/GenBank/DDBJ whole genome shotgun (WGS) entry which is preliminary data.</text>
</comment>
<feature type="compositionally biased region" description="Basic and acidic residues" evidence="1">
    <location>
        <begin position="76"/>
        <end position="116"/>
    </location>
</feature>
<evidence type="ECO:0000313" key="4">
    <source>
        <dbReference type="Proteomes" id="UP000193498"/>
    </source>
</evidence>